<keyword evidence="1" id="KW-0472">Membrane</keyword>
<protein>
    <recommendedName>
        <fullName evidence="4">Integral membrane protein</fullName>
    </recommendedName>
</protein>
<dbReference type="RefSeq" id="WP_066514257.1">
    <property type="nucleotide sequence ID" value="NZ_LNCU01000116.1"/>
</dbReference>
<reference evidence="2 3" key="1">
    <citation type="submission" date="2015-11" db="EMBL/GenBank/DDBJ databases">
        <title>Draft Genome Sequence of the Strain BR 10303 (Bradyrhizobium sp.) isolated from nodules of Centrolobium paraense.</title>
        <authorList>
            <person name="Zelli J.E."/>
            <person name="Simoes-Araujo J.L."/>
            <person name="Barauna A.C."/>
            <person name="Silva K."/>
        </authorList>
    </citation>
    <scope>NUCLEOTIDE SEQUENCE [LARGE SCALE GENOMIC DNA]</scope>
    <source>
        <strain evidence="2 3">BR 10303</strain>
    </source>
</reference>
<keyword evidence="1" id="KW-1133">Transmembrane helix</keyword>
<keyword evidence="3" id="KW-1185">Reference proteome</keyword>
<dbReference type="Proteomes" id="UP000057737">
    <property type="component" value="Unassembled WGS sequence"/>
</dbReference>
<evidence type="ECO:0000256" key="1">
    <source>
        <dbReference type="SAM" id="Phobius"/>
    </source>
</evidence>
<evidence type="ECO:0000313" key="3">
    <source>
        <dbReference type="Proteomes" id="UP000057737"/>
    </source>
</evidence>
<accession>A0A109JCR1</accession>
<feature type="transmembrane region" description="Helical" evidence="1">
    <location>
        <begin position="43"/>
        <end position="63"/>
    </location>
</feature>
<comment type="caution">
    <text evidence="2">The sequence shown here is derived from an EMBL/GenBank/DDBJ whole genome shotgun (WGS) entry which is preliminary data.</text>
</comment>
<feature type="transmembrane region" description="Helical" evidence="1">
    <location>
        <begin position="70"/>
        <end position="93"/>
    </location>
</feature>
<dbReference type="EMBL" id="LNCU01000116">
    <property type="protein sequence ID" value="KWV46524.1"/>
    <property type="molecule type" value="Genomic_DNA"/>
</dbReference>
<feature type="transmembrane region" description="Helical" evidence="1">
    <location>
        <begin position="99"/>
        <end position="118"/>
    </location>
</feature>
<evidence type="ECO:0008006" key="4">
    <source>
        <dbReference type="Google" id="ProtNLM"/>
    </source>
</evidence>
<organism evidence="2 3">
    <name type="scientific">Bradyrhizobium macuxiense</name>
    <dbReference type="NCBI Taxonomy" id="1755647"/>
    <lineage>
        <taxon>Bacteria</taxon>
        <taxon>Pseudomonadati</taxon>
        <taxon>Pseudomonadota</taxon>
        <taxon>Alphaproteobacteria</taxon>
        <taxon>Hyphomicrobiales</taxon>
        <taxon>Nitrobacteraceae</taxon>
        <taxon>Bradyrhizobium</taxon>
    </lineage>
</organism>
<dbReference type="OrthoDB" id="7570420at2"/>
<proteinExistence type="predicted"/>
<gene>
    <name evidence="2" type="ORF">AS156_01685</name>
</gene>
<dbReference type="AlphaFoldDB" id="A0A109JCR1"/>
<evidence type="ECO:0000313" key="2">
    <source>
        <dbReference type="EMBL" id="KWV46524.1"/>
    </source>
</evidence>
<name>A0A109JCR1_9BRAD</name>
<sequence length="132" mass="13597">MIYSSQFLRRALFADAIFSGLSAVAMTLDAGMLASLLNLPESLLRETGLFLIAYTALVGWLGSRSSAPKALVMLVIAGNAAWTLGSIALLFSGAVSPNLLGTIVIVAQAIATGVLAELQYVGLRRSGGVVAA</sequence>
<feature type="transmembrane region" description="Helical" evidence="1">
    <location>
        <begin position="12"/>
        <end position="37"/>
    </location>
</feature>
<keyword evidence="1" id="KW-0812">Transmembrane</keyword>